<dbReference type="Proteomes" id="UP000836841">
    <property type="component" value="Chromosome 4"/>
</dbReference>
<organism evidence="2 3">
    <name type="scientific">Thlaspi arvense</name>
    <name type="common">Field penny-cress</name>
    <dbReference type="NCBI Taxonomy" id="13288"/>
    <lineage>
        <taxon>Eukaryota</taxon>
        <taxon>Viridiplantae</taxon>
        <taxon>Streptophyta</taxon>
        <taxon>Embryophyta</taxon>
        <taxon>Tracheophyta</taxon>
        <taxon>Spermatophyta</taxon>
        <taxon>Magnoliopsida</taxon>
        <taxon>eudicotyledons</taxon>
        <taxon>Gunneridae</taxon>
        <taxon>Pentapetalae</taxon>
        <taxon>rosids</taxon>
        <taxon>malvids</taxon>
        <taxon>Brassicales</taxon>
        <taxon>Brassicaceae</taxon>
        <taxon>Thlaspideae</taxon>
        <taxon>Thlaspi</taxon>
    </lineage>
</organism>
<name>A0AAU9S451_THLAR</name>
<reference evidence="2 3" key="1">
    <citation type="submission" date="2022-03" db="EMBL/GenBank/DDBJ databases">
        <authorList>
            <person name="Nunn A."/>
            <person name="Chopra R."/>
            <person name="Nunn A."/>
            <person name="Contreras Garrido A."/>
        </authorList>
    </citation>
    <scope>NUCLEOTIDE SEQUENCE [LARGE SCALE GENOMIC DNA]</scope>
</reference>
<keyword evidence="3" id="KW-1185">Reference proteome</keyword>
<accession>A0AAU9S451</accession>
<protein>
    <submittedName>
        <fullName evidence="2">Uncharacterized protein</fullName>
    </submittedName>
</protein>
<proteinExistence type="predicted"/>
<dbReference type="AlphaFoldDB" id="A0AAU9S451"/>
<feature type="region of interest" description="Disordered" evidence="1">
    <location>
        <begin position="52"/>
        <end position="81"/>
    </location>
</feature>
<gene>
    <name evidence="2" type="ORF">TAV2_LOCUS12988</name>
</gene>
<evidence type="ECO:0000256" key="1">
    <source>
        <dbReference type="SAM" id="MobiDB-lite"/>
    </source>
</evidence>
<evidence type="ECO:0000313" key="3">
    <source>
        <dbReference type="Proteomes" id="UP000836841"/>
    </source>
</evidence>
<feature type="compositionally biased region" description="Basic and acidic residues" evidence="1">
    <location>
        <begin position="52"/>
        <end position="65"/>
    </location>
</feature>
<sequence length="81" mass="9076">MERRYNELLKQCETMHSSVGTSSLAYVMRKSYRDEASRSLGRVDKNADLVREQQHRSSSEIEVMHPDSVGPSSGSGCNAEI</sequence>
<evidence type="ECO:0000313" key="2">
    <source>
        <dbReference type="EMBL" id="CAH2058107.1"/>
    </source>
</evidence>
<dbReference type="EMBL" id="OU466860">
    <property type="protein sequence ID" value="CAH2058107.1"/>
    <property type="molecule type" value="Genomic_DNA"/>
</dbReference>
<feature type="non-terminal residue" evidence="2">
    <location>
        <position position="1"/>
    </location>
</feature>
<feature type="compositionally biased region" description="Polar residues" evidence="1">
    <location>
        <begin position="70"/>
        <end position="81"/>
    </location>
</feature>